<evidence type="ECO:0000313" key="2">
    <source>
        <dbReference type="Proteomes" id="UP000244005"/>
    </source>
</evidence>
<accession>A0A2R6WYW9</accession>
<dbReference type="EMBL" id="KZ772719">
    <property type="protein sequence ID" value="PTQ39052.1"/>
    <property type="molecule type" value="Genomic_DNA"/>
</dbReference>
<name>A0A2R6WYW9_MARPO</name>
<evidence type="ECO:0000313" key="1">
    <source>
        <dbReference type="EMBL" id="PTQ39052.1"/>
    </source>
</evidence>
<sequence>MTEFGRGGRRKKLALDRKPTYSNSQQVTTEAVLCIVYFVEWCASRTSSVATCVASLASYRLREGYGPMPCAGDRSLHKPAADFCRVSDLGLTNVLANLSLENSVCLLFICLIQSQSDTRYFHVFVPHKVNKCVRTGPFGNRLSFPLNVCSHRHSLEYNSLM</sequence>
<organism evidence="1 2">
    <name type="scientific">Marchantia polymorpha</name>
    <name type="common">Common liverwort</name>
    <name type="synonym">Marchantia aquatica</name>
    <dbReference type="NCBI Taxonomy" id="3197"/>
    <lineage>
        <taxon>Eukaryota</taxon>
        <taxon>Viridiplantae</taxon>
        <taxon>Streptophyta</taxon>
        <taxon>Embryophyta</taxon>
        <taxon>Marchantiophyta</taxon>
        <taxon>Marchantiopsida</taxon>
        <taxon>Marchantiidae</taxon>
        <taxon>Marchantiales</taxon>
        <taxon>Marchantiaceae</taxon>
        <taxon>Marchantia</taxon>
    </lineage>
</organism>
<dbReference type="Proteomes" id="UP000244005">
    <property type="component" value="Unassembled WGS sequence"/>
</dbReference>
<gene>
    <name evidence="1" type="ORF">MARPO_0047s0035</name>
</gene>
<protein>
    <submittedName>
        <fullName evidence="1">Uncharacterized protein</fullName>
    </submittedName>
</protein>
<keyword evidence="2" id="KW-1185">Reference proteome</keyword>
<dbReference type="AlphaFoldDB" id="A0A2R6WYW9"/>
<dbReference type="Gramene" id="Mp6g13830.1">
    <property type="protein sequence ID" value="Mp6g13830.1.cds1"/>
    <property type="gene ID" value="Mp6g13830"/>
</dbReference>
<reference evidence="2" key="1">
    <citation type="journal article" date="2017" name="Cell">
        <title>Insights into land plant evolution garnered from the Marchantia polymorpha genome.</title>
        <authorList>
            <person name="Bowman J.L."/>
            <person name="Kohchi T."/>
            <person name="Yamato K.T."/>
            <person name="Jenkins J."/>
            <person name="Shu S."/>
            <person name="Ishizaki K."/>
            <person name="Yamaoka S."/>
            <person name="Nishihama R."/>
            <person name="Nakamura Y."/>
            <person name="Berger F."/>
            <person name="Adam C."/>
            <person name="Aki S.S."/>
            <person name="Althoff F."/>
            <person name="Araki T."/>
            <person name="Arteaga-Vazquez M.A."/>
            <person name="Balasubrmanian S."/>
            <person name="Barry K."/>
            <person name="Bauer D."/>
            <person name="Boehm C.R."/>
            <person name="Briginshaw L."/>
            <person name="Caballero-Perez J."/>
            <person name="Catarino B."/>
            <person name="Chen F."/>
            <person name="Chiyoda S."/>
            <person name="Chovatia M."/>
            <person name="Davies K.M."/>
            <person name="Delmans M."/>
            <person name="Demura T."/>
            <person name="Dierschke T."/>
            <person name="Dolan L."/>
            <person name="Dorantes-Acosta A.E."/>
            <person name="Eklund D.M."/>
            <person name="Florent S.N."/>
            <person name="Flores-Sandoval E."/>
            <person name="Fujiyama A."/>
            <person name="Fukuzawa H."/>
            <person name="Galik B."/>
            <person name="Grimanelli D."/>
            <person name="Grimwood J."/>
            <person name="Grossniklaus U."/>
            <person name="Hamada T."/>
            <person name="Haseloff J."/>
            <person name="Hetherington A.J."/>
            <person name="Higo A."/>
            <person name="Hirakawa Y."/>
            <person name="Hundley H.N."/>
            <person name="Ikeda Y."/>
            <person name="Inoue K."/>
            <person name="Inoue S.I."/>
            <person name="Ishida S."/>
            <person name="Jia Q."/>
            <person name="Kakita M."/>
            <person name="Kanazawa T."/>
            <person name="Kawai Y."/>
            <person name="Kawashima T."/>
            <person name="Kennedy M."/>
            <person name="Kinose K."/>
            <person name="Kinoshita T."/>
            <person name="Kohara Y."/>
            <person name="Koide E."/>
            <person name="Komatsu K."/>
            <person name="Kopischke S."/>
            <person name="Kubo M."/>
            <person name="Kyozuka J."/>
            <person name="Lagercrantz U."/>
            <person name="Lin S.S."/>
            <person name="Lindquist E."/>
            <person name="Lipzen A.M."/>
            <person name="Lu C.W."/>
            <person name="De Luna E."/>
            <person name="Martienssen R.A."/>
            <person name="Minamino N."/>
            <person name="Mizutani M."/>
            <person name="Mizutani M."/>
            <person name="Mochizuki N."/>
            <person name="Monte I."/>
            <person name="Mosher R."/>
            <person name="Nagasaki H."/>
            <person name="Nakagami H."/>
            <person name="Naramoto S."/>
            <person name="Nishitani K."/>
            <person name="Ohtani M."/>
            <person name="Okamoto T."/>
            <person name="Okumura M."/>
            <person name="Phillips J."/>
            <person name="Pollak B."/>
            <person name="Reinders A."/>
            <person name="Rovekamp M."/>
            <person name="Sano R."/>
            <person name="Sawa S."/>
            <person name="Schmid M.W."/>
            <person name="Shirakawa M."/>
            <person name="Solano R."/>
            <person name="Spunde A."/>
            <person name="Suetsugu N."/>
            <person name="Sugano S."/>
            <person name="Sugiyama A."/>
            <person name="Sun R."/>
            <person name="Suzuki Y."/>
            <person name="Takenaka M."/>
            <person name="Takezawa D."/>
            <person name="Tomogane H."/>
            <person name="Tsuzuki M."/>
            <person name="Ueda T."/>
            <person name="Umeda M."/>
            <person name="Ward J.M."/>
            <person name="Watanabe Y."/>
            <person name="Yazaki K."/>
            <person name="Yokoyama R."/>
            <person name="Yoshitake Y."/>
            <person name="Yotsui I."/>
            <person name="Zachgo S."/>
            <person name="Schmutz J."/>
        </authorList>
    </citation>
    <scope>NUCLEOTIDE SEQUENCE [LARGE SCALE GENOMIC DNA]</scope>
    <source>
        <strain evidence="2">Tak-1</strain>
    </source>
</reference>
<proteinExistence type="predicted"/>